<evidence type="ECO:0000256" key="6">
    <source>
        <dbReference type="ARBA" id="ARBA00023136"/>
    </source>
</evidence>
<comment type="similarity">
    <text evidence="8">Belongs to the MntP (TC 9.B.29) family.</text>
</comment>
<reference evidence="9" key="2">
    <citation type="journal article" date="2023" name="Microorganisms">
        <title>Isolation and Genomic Characteristics of Cat-Borne Campylobacter felis sp. nov. and Sheep-Borne Campylobacter ovis sp. nov.</title>
        <authorList>
            <person name="Wang H."/>
            <person name="Li Y."/>
            <person name="Gu Y."/>
            <person name="Zhou G."/>
            <person name="Chen X."/>
            <person name="Zhang X."/>
            <person name="Shao Z."/>
            <person name="Zhang J."/>
            <person name="Zhang M."/>
        </authorList>
    </citation>
    <scope>NUCLEOTIDE SEQUENCE</scope>
    <source>
        <strain evidence="9">PS10</strain>
    </source>
</reference>
<comment type="function">
    <text evidence="8">Probably functions as a manganese efflux pump.</text>
</comment>
<reference evidence="9" key="1">
    <citation type="submission" date="2022-08" db="EMBL/GenBank/DDBJ databases">
        <authorList>
            <person name="Wang H."/>
        </authorList>
    </citation>
    <scope>NUCLEOTIDE SEQUENCE</scope>
    <source>
        <strain evidence="9">PS10</strain>
    </source>
</reference>
<organism evidence="9 10">
    <name type="scientific">Campylobacter gastrosuis</name>
    <dbReference type="NCBI Taxonomy" id="2974576"/>
    <lineage>
        <taxon>Bacteria</taxon>
        <taxon>Pseudomonadati</taxon>
        <taxon>Campylobacterota</taxon>
        <taxon>Epsilonproteobacteria</taxon>
        <taxon>Campylobacterales</taxon>
        <taxon>Campylobacteraceae</taxon>
        <taxon>Campylobacter</taxon>
    </lineage>
</organism>
<keyword evidence="2 8" id="KW-1003">Cell membrane</keyword>
<sequence>MLVFSVLAFALAMDSFALCVANGASFKGIKIFDILKISAIFGFFQAFMPFLGYFLGLGFAGFIVQIDHFVAFFILAFLGIKMIKESKNDEYEPDFSRLGFKQILLGAVATSIDALAVGVTFAFEEISIFSVCLLIGVVCFVLCVLAFFIGKMLGAWLEKRALILGGVILILLGCKILIEHLFFS</sequence>
<keyword evidence="7 8" id="KW-0464">Manganese</keyword>
<dbReference type="HAMAP" id="MF_01521">
    <property type="entry name" value="MntP_pump"/>
    <property type="match status" value="1"/>
</dbReference>
<dbReference type="PANTHER" id="PTHR35529:SF1">
    <property type="entry name" value="MANGANESE EFFLUX PUMP MNTP-RELATED"/>
    <property type="match status" value="1"/>
</dbReference>
<gene>
    <name evidence="8" type="primary">mntP</name>
    <name evidence="9" type="ORF">NYG85_06905</name>
</gene>
<accession>A0ABT7HQH7</accession>
<protein>
    <recommendedName>
        <fullName evidence="8">Putative manganese efflux pump MntP</fullName>
    </recommendedName>
</protein>
<evidence type="ECO:0000256" key="4">
    <source>
        <dbReference type="ARBA" id="ARBA00022989"/>
    </source>
</evidence>
<keyword evidence="1 8" id="KW-0813">Transport</keyword>
<dbReference type="RefSeq" id="WP_284937752.1">
    <property type="nucleotide sequence ID" value="NZ_JANURM010000007.1"/>
</dbReference>
<feature type="transmembrane region" description="Helical" evidence="8">
    <location>
        <begin position="6"/>
        <end position="25"/>
    </location>
</feature>
<dbReference type="InterPro" id="IPR022929">
    <property type="entry name" value="Put_MntP"/>
</dbReference>
<name>A0ABT7HQH7_9BACT</name>
<keyword evidence="10" id="KW-1185">Reference proteome</keyword>
<evidence type="ECO:0000313" key="9">
    <source>
        <dbReference type="EMBL" id="MDL0089094.1"/>
    </source>
</evidence>
<dbReference type="InterPro" id="IPR003810">
    <property type="entry name" value="Mntp/YtaF"/>
</dbReference>
<dbReference type="Proteomes" id="UP001173801">
    <property type="component" value="Unassembled WGS sequence"/>
</dbReference>
<evidence type="ECO:0000313" key="10">
    <source>
        <dbReference type="Proteomes" id="UP001173801"/>
    </source>
</evidence>
<evidence type="ECO:0000256" key="1">
    <source>
        <dbReference type="ARBA" id="ARBA00022448"/>
    </source>
</evidence>
<comment type="caution">
    <text evidence="9">The sequence shown here is derived from an EMBL/GenBank/DDBJ whole genome shotgun (WGS) entry which is preliminary data.</text>
</comment>
<feature type="transmembrane region" description="Helical" evidence="8">
    <location>
        <begin position="103"/>
        <end position="122"/>
    </location>
</feature>
<keyword evidence="6 8" id="KW-0472">Membrane</keyword>
<evidence type="ECO:0000256" key="7">
    <source>
        <dbReference type="ARBA" id="ARBA00023211"/>
    </source>
</evidence>
<evidence type="ECO:0000256" key="3">
    <source>
        <dbReference type="ARBA" id="ARBA00022692"/>
    </source>
</evidence>
<proteinExistence type="inferred from homology"/>
<feature type="transmembrane region" description="Helical" evidence="8">
    <location>
        <begin position="161"/>
        <end position="183"/>
    </location>
</feature>
<keyword evidence="4 8" id="KW-1133">Transmembrane helix</keyword>
<keyword evidence="5 8" id="KW-0406">Ion transport</keyword>
<dbReference type="PANTHER" id="PTHR35529">
    <property type="entry name" value="MANGANESE EFFLUX PUMP MNTP-RELATED"/>
    <property type="match status" value="1"/>
</dbReference>
<evidence type="ECO:0000256" key="5">
    <source>
        <dbReference type="ARBA" id="ARBA00023065"/>
    </source>
</evidence>
<keyword evidence="3 8" id="KW-0812">Transmembrane</keyword>
<evidence type="ECO:0000256" key="8">
    <source>
        <dbReference type="HAMAP-Rule" id="MF_01521"/>
    </source>
</evidence>
<evidence type="ECO:0000256" key="2">
    <source>
        <dbReference type="ARBA" id="ARBA00022475"/>
    </source>
</evidence>
<feature type="transmembrane region" description="Helical" evidence="8">
    <location>
        <begin position="62"/>
        <end position="83"/>
    </location>
</feature>
<feature type="transmembrane region" description="Helical" evidence="8">
    <location>
        <begin position="37"/>
        <end position="56"/>
    </location>
</feature>
<dbReference type="EMBL" id="JANURM010000007">
    <property type="protein sequence ID" value="MDL0089094.1"/>
    <property type="molecule type" value="Genomic_DNA"/>
</dbReference>
<comment type="subcellular location">
    <subcellularLocation>
        <location evidence="8">Cell membrane</location>
        <topology evidence="8">Multi-pass membrane protein</topology>
    </subcellularLocation>
</comment>
<feature type="transmembrane region" description="Helical" evidence="8">
    <location>
        <begin position="128"/>
        <end position="149"/>
    </location>
</feature>
<dbReference type="Pfam" id="PF02659">
    <property type="entry name" value="Mntp"/>
    <property type="match status" value="1"/>
</dbReference>